<protein>
    <submittedName>
        <fullName evidence="1">Uncharacterized protein</fullName>
    </submittedName>
</protein>
<comment type="caution">
    <text evidence="1">The sequence shown here is derived from an EMBL/GenBank/DDBJ whole genome shotgun (WGS) entry which is preliminary data.</text>
</comment>
<dbReference type="AlphaFoldDB" id="A0ABD2ZA27"/>
<gene>
    <name evidence="1" type="ORF">ACH5RR_023215</name>
</gene>
<name>A0ABD2ZA27_9GENT</name>
<evidence type="ECO:0000313" key="2">
    <source>
        <dbReference type="Proteomes" id="UP001630127"/>
    </source>
</evidence>
<organism evidence="1 2">
    <name type="scientific">Cinchona calisaya</name>
    <dbReference type="NCBI Taxonomy" id="153742"/>
    <lineage>
        <taxon>Eukaryota</taxon>
        <taxon>Viridiplantae</taxon>
        <taxon>Streptophyta</taxon>
        <taxon>Embryophyta</taxon>
        <taxon>Tracheophyta</taxon>
        <taxon>Spermatophyta</taxon>
        <taxon>Magnoliopsida</taxon>
        <taxon>eudicotyledons</taxon>
        <taxon>Gunneridae</taxon>
        <taxon>Pentapetalae</taxon>
        <taxon>asterids</taxon>
        <taxon>lamiids</taxon>
        <taxon>Gentianales</taxon>
        <taxon>Rubiaceae</taxon>
        <taxon>Cinchonoideae</taxon>
        <taxon>Cinchoneae</taxon>
        <taxon>Cinchona</taxon>
    </lineage>
</organism>
<keyword evidence="2" id="KW-1185">Reference proteome</keyword>
<reference evidence="1 2" key="1">
    <citation type="submission" date="2024-11" db="EMBL/GenBank/DDBJ databases">
        <title>A near-complete genome assembly of Cinchona calisaya.</title>
        <authorList>
            <person name="Lian D.C."/>
            <person name="Zhao X.W."/>
            <person name="Wei L."/>
        </authorList>
    </citation>
    <scope>NUCLEOTIDE SEQUENCE [LARGE SCALE GENOMIC DNA]</scope>
    <source>
        <tissue evidence="1">Nenye</tissue>
    </source>
</reference>
<accession>A0ABD2ZA27</accession>
<sequence length="159" mass="18314">MSENLKVAQNEAEYRMIFYIPVKKHTSSALRILLCLLRRSFPYMPMQWMSSELFDPSVSKESVEALGTTLEQLTQNRTYLIMFYPRVLWPVLSKDNHLRSEFAWALRLGLHYPCMLAIVLLEDSLIKKKDPSNSNRASGAIFTLADRISLKTANLRSSV</sequence>
<dbReference type="EMBL" id="JBJUIK010000010">
    <property type="protein sequence ID" value="KAL3516313.1"/>
    <property type="molecule type" value="Genomic_DNA"/>
</dbReference>
<evidence type="ECO:0000313" key="1">
    <source>
        <dbReference type="EMBL" id="KAL3516313.1"/>
    </source>
</evidence>
<proteinExistence type="predicted"/>
<dbReference type="Proteomes" id="UP001630127">
    <property type="component" value="Unassembled WGS sequence"/>
</dbReference>